<dbReference type="RefSeq" id="WP_127161797.1">
    <property type="nucleotide sequence ID" value="NZ_CP029822.1"/>
</dbReference>
<keyword evidence="3 8" id="KW-0436">Ligase</keyword>
<comment type="catalytic activity">
    <reaction evidence="7 8 9">
        <text>L-cysteine + L-glutamate + ATP = gamma-L-glutamyl-L-cysteine + ADP + phosphate + H(+)</text>
        <dbReference type="Rhea" id="RHEA:13285"/>
        <dbReference type="ChEBI" id="CHEBI:15378"/>
        <dbReference type="ChEBI" id="CHEBI:29985"/>
        <dbReference type="ChEBI" id="CHEBI:30616"/>
        <dbReference type="ChEBI" id="CHEBI:35235"/>
        <dbReference type="ChEBI" id="CHEBI:43474"/>
        <dbReference type="ChEBI" id="CHEBI:58173"/>
        <dbReference type="ChEBI" id="CHEBI:456216"/>
        <dbReference type="EC" id="6.3.2.2"/>
    </reaction>
</comment>
<dbReference type="SUPFAM" id="SSF55931">
    <property type="entry name" value="Glutamine synthetase/guanido kinase"/>
    <property type="match status" value="1"/>
</dbReference>
<dbReference type="InterPro" id="IPR014746">
    <property type="entry name" value="Gln_synth/guanido_kin_cat_dom"/>
</dbReference>
<evidence type="ECO:0000256" key="1">
    <source>
        <dbReference type="ARBA" id="ARBA00005006"/>
    </source>
</evidence>
<evidence type="ECO:0000256" key="4">
    <source>
        <dbReference type="ARBA" id="ARBA00022684"/>
    </source>
</evidence>
<dbReference type="NCBIfam" id="TIGR01434">
    <property type="entry name" value="glu_cys_ligase"/>
    <property type="match status" value="1"/>
</dbReference>
<dbReference type="AlphaFoldDB" id="A0A3S9XAX7"/>
<dbReference type="UniPathway" id="UPA00142">
    <property type="reaction ID" value="UER00209"/>
</dbReference>
<comment type="similarity">
    <text evidence="2 8">Belongs to the glutamate--cysteine ligase type 1 family. Type 1 subfamily.</text>
</comment>
<dbReference type="KEGG" id="emo:DM558_01875"/>
<accession>A0A3S9XAX7</accession>
<reference evidence="12" key="1">
    <citation type="submission" date="2018-06" db="EMBL/GenBank/DDBJ databases">
        <title>Complete genome of Pseudomonas insecticola strain QZS01.</title>
        <authorList>
            <person name="Wang J."/>
            <person name="Su Q."/>
        </authorList>
    </citation>
    <scope>NUCLEOTIDE SEQUENCE [LARGE SCALE GENOMIC DNA]</scope>
    <source>
        <strain evidence="12">QZS01</strain>
    </source>
</reference>
<evidence type="ECO:0000313" key="12">
    <source>
        <dbReference type="Proteomes" id="UP000273143"/>
    </source>
</evidence>
<dbReference type="GO" id="GO:0046872">
    <property type="term" value="F:metal ion binding"/>
    <property type="evidence" value="ECO:0007669"/>
    <property type="project" value="TreeGrafter"/>
</dbReference>
<proteinExistence type="inferred from homology"/>
<evidence type="ECO:0000256" key="8">
    <source>
        <dbReference type="HAMAP-Rule" id="MF_00578"/>
    </source>
</evidence>
<dbReference type="EMBL" id="CP029822">
    <property type="protein sequence ID" value="AZS49599.1"/>
    <property type="molecule type" value="Genomic_DNA"/>
</dbReference>
<dbReference type="PANTHER" id="PTHR38761:SF1">
    <property type="entry name" value="GLUTAMATE--CYSTEINE LIGASE"/>
    <property type="match status" value="1"/>
</dbReference>
<evidence type="ECO:0000256" key="7">
    <source>
        <dbReference type="ARBA" id="ARBA00048819"/>
    </source>
</evidence>
<dbReference type="Proteomes" id="UP000273143">
    <property type="component" value="Chromosome"/>
</dbReference>
<protein>
    <recommendedName>
        <fullName evidence="8">Glutamate--cysteine ligase</fullName>
        <ecNumber evidence="8">6.3.2.2</ecNumber>
    </recommendedName>
    <alternativeName>
        <fullName evidence="8">Gamma-ECS</fullName>
        <shortName evidence="8">GCS</shortName>
    </alternativeName>
    <alternativeName>
        <fullName evidence="8">Gamma-glutamylcysteine synthetase</fullName>
    </alternativeName>
</protein>
<name>A0A3S9XAX7_9GAMM</name>
<keyword evidence="6 8" id="KW-0067">ATP-binding</keyword>
<dbReference type="Pfam" id="PF04262">
    <property type="entry name" value="Glu_cys_ligase"/>
    <property type="match status" value="1"/>
</dbReference>
<keyword evidence="4 8" id="KW-0317">Glutathione biosynthesis</keyword>
<dbReference type="GO" id="GO:0006750">
    <property type="term" value="P:glutathione biosynthetic process"/>
    <property type="evidence" value="ECO:0007669"/>
    <property type="project" value="UniProtKB-UniRule"/>
</dbReference>
<comment type="pathway">
    <text evidence="1 8 9">Sulfur metabolism; glutathione biosynthesis; glutathione from L-cysteine and L-glutamate: step 1/2.</text>
</comment>
<gene>
    <name evidence="8" type="primary">gshA</name>
    <name evidence="11" type="ORF">DM558_01875</name>
</gene>
<keyword evidence="12" id="KW-1185">Reference proteome</keyword>
<evidence type="ECO:0000256" key="3">
    <source>
        <dbReference type="ARBA" id="ARBA00022598"/>
    </source>
</evidence>
<dbReference type="PANTHER" id="PTHR38761">
    <property type="entry name" value="GLUTAMATE--CYSTEINE LIGASE"/>
    <property type="match status" value="1"/>
</dbReference>
<dbReference type="InterPro" id="IPR006334">
    <property type="entry name" value="Glut_cys_ligase"/>
</dbReference>
<evidence type="ECO:0000256" key="2">
    <source>
        <dbReference type="ARBA" id="ARBA00008772"/>
    </source>
</evidence>
<evidence type="ECO:0000259" key="10">
    <source>
        <dbReference type="Pfam" id="PF04262"/>
    </source>
</evidence>
<keyword evidence="5 8" id="KW-0547">Nucleotide-binding</keyword>
<dbReference type="EC" id="6.3.2.2" evidence="8"/>
<evidence type="ECO:0000256" key="9">
    <source>
        <dbReference type="RuleBase" id="RU004391"/>
    </source>
</evidence>
<sequence length="522" mass="59259">MSQLFADRLNLLQEAVPLKLLDQCLHGIERECLRITSAGQLAQTPHPIVLGSALTNDKITTDYSEALLEFITPAKPDTSDTLEDLANTHAFVGQNLQDELLWSSSMPCQLPDEEHIPIAYFGTSASGMVRHIYRRGLAVRYGRTMQCIAGIHYNFSLPDALWPILHKVERSKQDLSFYQSAQYIALIRNFRRFSWLLMYLFGASPALDESFLKRYPNHQLQRFDKSSFYLPYATSLRMSDLGYQSNAQSGLTPCYDDLSTYIDSLSKAIKTPYPAYERIGTKKDGEWIQLNTNILQIENEYYSSIRPKRVVKEGERPIQALRRAGIQYVEVRCMDIDPFMPLGIDETTSYFLNSFLLYCAMEESSLIIKNQCIAYTDNFLSTVKQGRDPALLLQCDGEQVLLTDWAKALLDDVAKAAAVLDKASHTDKHSRSVLAQLEKVNNPQLLPSAKVINSMEEGGLTFAEFSLRQSKLHHDYFNHQSLAPEVTQQYVKLAEQSVAEQKRLEDAKSPSLDEYIARYING</sequence>
<organism evidence="11 12">
    <name type="scientific">Entomomonas moraniae</name>
    <dbReference type="NCBI Taxonomy" id="2213226"/>
    <lineage>
        <taxon>Bacteria</taxon>
        <taxon>Pseudomonadati</taxon>
        <taxon>Pseudomonadota</taxon>
        <taxon>Gammaproteobacteria</taxon>
        <taxon>Pseudomonadales</taxon>
        <taxon>Pseudomonadaceae</taxon>
        <taxon>Entomomonas</taxon>
    </lineage>
</organism>
<dbReference type="Gene3D" id="3.30.590.20">
    <property type="match status" value="1"/>
</dbReference>
<evidence type="ECO:0000256" key="5">
    <source>
        <dbReference type="ARBA" id="ARBA00022741"/>
    </source>
</evidence>
<dbReference type="HAMAP" id="MF_00578">
    <property type="entry name" value="Glu_cys_ligase"/>
    <property type="match status" value="1"/>
</dbReference>
<evidence type="ECO:0000256" key="6">
    <source>
        <dbReference type="ARBA" id="ARBA00022840"/>
    </source>
</evidence>
<dbReference type="GO" id="GO:0004357">
    <property type="term" value="F:glutamate-cysteine ligase activity"/>
    <property type="evidence" value="ECO:0007669"/>
    <property type="project" value="UniProtKB-UniRule"/>
</dbReference>
<dbReference type="GO" id="GO:0005829">
    <property type="term" value="C:cytosol"/>
    <property type="evidence" value="ECO:0007669"/>
    <property type="project" value="TreeGrafter"/>
</dbReference>
<feature type="domain" description="Glutamate--cysteine ligase" evidence="10">
    <location>
        <begin position="10"/>
        <end position="379"/>
    </location>
</feature>
<dbReference type="GO" id="GO:0005524">
    <property type="term" value="F:ATP binding"/>
    <property type="evidence" value="ECO:0007669"/>
    <property type="project" value="UniProtKB-KW"/>
</dbReference>
<evidence type="ECO:0000313" key="11">
    <source>
        <dbReference type="EMBL" id="AZS49599.1"/>
    </source>
</evidence>
<dbReference type="InterPro" id="IPR007370">
    <property type="entry name" value="Glu_cys_ligase"/>
</dbReference>